<feature type="transmembrane region" description="Helical" evidence="1">
    <location>
        <begin position="181"/>
        <end position="203"/>
    </location>
</feature>
<keyword evidence="1" id="KW-0472">Membrane</keyword>
<dbReference type="EMBL" id="JBHRSW010000029">
    <property type="protein sequence ID" value="MFC3122691.1"/>
    <property type="molecule type" value="Genomic_DNA"/>
</dbReference>
<gene>
    <name evidence="2" type="ORF">ACFOHL_13790</name>
</gene>
<proteinExistence type="predicted"/>
<keyword evidence="3" id="KW-1185">Reference proteome</keyword>
<dbReference type="InterPro" id="IPR021913">
    <property type="entry name" value="DUF3526"/>
</dbReference>
<organism evidence="2 3">
    <name type="scientific">Agaribacter flavus</name>
    <dbReference type="NCBI Taxonomy" id="1902781"/>
    <lineage>
        <taxon>Bacteria</taxon>
        <taxon>Pseudomonadati</taxon>
        <taxon>Pseudomonadota</taxon>
        <taxon>Gammaproteobacteria</taxon>
        <taxon>Alteromonadales</taxon>
        <taxon>Alteromonadaceae</taxon>
        <taxon>Agaribacter</taxon>
    </lineage>
</organism>
<evidence type="ECO:0000313" key="3">
    <source>
        <dbReference type="Proteomes" id="UP001595478"/>
    </source>
</evidence>
<keyword evidence="1" id="KW-1133">Transmembrane helix</keyword>
<keyword evidence="1" id="KW-0812">Transmembrane</keyword>
<sequence>MVSLSAISAVAKDEWRYWQRSKLAVSVLIIGLLLTVSSVIVTLVNMHALSHERSSLQNTAEETFVDQPDRHPHRMVHYGHYAFRVPAPLSILDPGVDAYTGNSVFLEGHRQNSAMFAEQKQGTGLTSLGSLSPAFVVQVLAPLLLILIAYSSMSREKESQTLSFILSQGTSIYTLLLGKRLALLSVVALILLPLALAGIFAMVQGESAIIVASFLLAYFMYLSVWALIVLFVSAVFSKNSESFTALAFIWILLCIAMPRIASSTASTVSPSQGKLETDFAVLAELRKLGDGHNANDPAFAKLKASLLEKYEVDSVEELPVNFRGIVASTSEAELTEVLNRFAEQSMQEELSQTHIARNFGWLSPMVAIRALSMINAGTSIETHHRFMREAETLRFNFVQSLNQVHVEQLSYKDDINRNKGEDAWEKAKVSAENWQVIRDFTFETDTASTRLERSTSGFLQLLLWAGVLVVSIRVLGERTS</sequence>
<accession>A0ABV7FTU9</accession>
<feature type="transmembrane region" description="Helical" evidence="1">
    <location>
        <begin position="131"/>
        <end position="150"/>
    </location>
</feature>
<evidence type="ECO:0000256" key="1">
    <source>
        <dbReference type="SAM" id="Phobius"/>
    </source>
</evidence>
<feature type="transmembrane region" description="Helical" evidence="1">
    <location>
        <begin position="243"/>
        <end position="261"/>
    </location>
</feature>
<dbReference type="Pfam" id="PF12040">
    <property type="entry name" value="DUF3526"/>
    <property type="match status" value="1"/>
</dbReference>
<feature type="transmembrane region" description="Helical" evidence="1">
    <location>
        <begin position="23"/>
        <end position="44"/>
    </location>
</feature>
<evidence type="ECO:0000313" key="2">
    <source>
        <dbReference type="EMBL" id="MFC3122691.1"/>
    </source>
</evidence>
<name>A0ABV7FTU9_9ALTE</name>
<dbReference type="RefSeq" id="WP_376920813.1">
    <property type="nucleotide sequence ID" value="NZ_JBHRSW010000029.1"/>
</dbReference>
<dbReference type="Proteomes" id="UP001595478">
    <property type="component" value="Unassembled WGS sequence"/>
</dbReference>
<dbReference type="PANTHER" id="PTHR43471:SF1">
    <property type="entry name" value="ABC TRANSPORTER PERMEASE PROTEIN NOSY-RELATED"/>
    <property type="match status" value="1"/>
</dbReference>
<dbReference type="PANTHER" id="PTHR43471">
    <property type="entry name" value="ABC TRANSPORTER PERMEASE"/>
    <property type="match status" value="1"/>
</dbReference>
<reference evidence="3" key="1">
    <citation type="journal article" date="2019" name="Int. J. Syst. Evol. Microbiol.">
        <title>The Global Catalogue of Microorganisms (GCM) 10K type strain sequencing project: providing services to taxonomists for standard genome sequencing and annotation.</title>
        <authorList>
            <consortium name="The Broad Institute Genomics Platform"/>
            <consortium name="The Broad Institute Genome Sequencing Center for Infectious Disease"/>
            <person name="Wu L."/>
            <person name="Ma J."/>
        </authorList>
    </citation>
    <scope>NUCLEOTIDE SEQUENCE [LARGE SCALE GENOMIC DNA]</scope>
    <source>
        <strain evidence="3">KCTC 52473</strain>
    </source>
</reference>
<feature type="transmembrane region" description="Helical" evidence="1">
    <location>
        <begin position="209"/>
        <end position="236"/>
    </location>
</feature>
<comment type="caution">
    <text evidence="2">The sequence shown here is derived from an EMBL/GenBank/DDBJ whole genome shotgun (WGS) entry which is preliminary data.</text>
</comment>
<protein>
    <submittedName>
        <fullName evidence="2">DUF3526 domain-containing protein</fullName>
    </submittedName>
</protein>